<proteinExistence type="predicted"/>
<comment type="caution">
    <text evidence="2">The sequence shown here is derived from an EMBL/GenBank/DDBJ whole genome shotgun (WGS) entry which is preliminary data.</text>
</comment>
<dbReference type="SUPFAM" id="SSF56300">
    <property type="entry name" value="Metallo-dependent phosphatases"/>
    <property type="match status" value="1"/>
</dbReference>
<evidence type="ECO:0000259" key="1">
    <source>
        <dbReference type="Pfam" id="PF00149"/>
    </source>
</evidence>
<dbReference type="InterPro" id="IPR050155">
    <property type="entry name" value="HAD-like_hydrolase_sf"/>
</dbReference>
<dbReference type="InterPro" id="IPR023198">
    <property type="entry name" value="PGP-like_dom2"/>
</dbReference>
<feature type="domain" description="Calcineurin-like phosphoesterase" evidence="1">
    <location>
        <begin position="16"/>
        <end position="213"/>
    </location>
</feature>
<evidence type="ECO:0000313" key="3">
    <source>
        <dbReference type="Proteomes" id="UP001500842"/>
    </source>
</evidence>
<dbReference type="InterPro" id="IPR023214">
    <property type="entry name" value="HAD_sf"/>
</dbReference>
<dbReference type="InterPro" id="IPR004843">
    <property type="entry name" value="Calcineurin-like_PHP"/>
</dbReference>
<gene>
    <name evidence="2" type="ORF">GCM10009788_46730</name>
</gene>
<dbReference type="CDD" id="cd01427">
    <property type="entry name" value="HAD_like"/>
    <property type="match status" value="1"/>
</dbReference>
<dbReference type="Gene3D" id="3.40.50.1000">
    <property type="entry name" value="HAD superfamily/HAD-like"/>
    <property type="match status" value="1"/>
</dbReference>
<organism evidence="2 3">
    <name type="scientific">Nocardioides humi</name>
    <dbReference type="NCBI Taxonomy" id="449461"/>
    <lineage>
        <taxon>Bacteria</taxon>
        <taxon>Bacillati</taxon>
        <taxon>Actinomycetota</taxon>
        <taxon>Actinomycetes</taxon>
        <taxon>Propionibacteriales</taxon>
        <taxon>Nocardioidaceae</taxon>
        <taxon>Nocardioides</taxon>
    </lineage>
</organism>
<keyword evidence="3" id="KW-1185">Reference proteome</keyword>
<protein>
    <recommendedName>
        <fullName evidence="1">Calcineurin-like phosphoesterase domain-containing protein</fullName>
    </recommendedName>
</protein>
<evidence type="ECO:0000313" key="2">
    <source>
        <dbReference type="EMBL" id="GAA1538735.1"/>
    </source>
</evidence>
<dbReference type="PANTHER" id="PTHR43434">
    <property type="entry name" value="PHOSPHOGLYCOLATE PHOSPHATASE"/>
    <property type="match status" value="1"/>
</dbReference>
<dbReference type="Gene3D" id="3.60.21.10">
    <property type="match status" value="1"/>
</dbReference>
<dbReference type="EMBL" id="BAAAOR010000035">
    <property type="protein sequence ID" value="GAA1538735.1"/>
    <property type="molecule type" value="Genomic_DNA"/>
</dbReference>
<dbReference type="Pfam" id="PF00149">
    <property type="entry name" value="Metallophos"/>
    <property type="match status" value="1"/>
</dbReference>
<dbReference type="Gene3D" id="1.10.150.240">
    <property type="entry name" value="Putative phosphatase, domain 2"/>
    <property type="match status" value="1"/>
</dbReference>
<dbReference type="RefSeq" id="WP_141003782.1">
    <property type="nucleotide sequence ID" value="NZ_BAAAOR010000035.1"/>
</dbReference>
<dbReference type="Pfam" id="PF00702">
    <property type="entry name" value="Hydrolase"/>
    <property type="match status" value="1"/>
</dbReference>
<dbReference type="InterPro" id="IPR029052">
    <property type="entry name" value="Metallo-depent_PP-like"/>
</dbReference>
<reference evidence="2 3" key="1">
    <citation type="journal article" date="2019" name="Int. J. Syst. Evol. Microbiol.">
        <title>The Global Catalogue of Microorganisms (GCM) 10K type strain sequencing project: providing services to taxonomists for standard genome sequencing and annotation.</title>
        <authorList>
            <consortium name="The Broad Institute Genomics Platform"/>
            <consortium name="The Broad Institute Genome Sequencing Center for Infectious Disease"/>
            <person name="Wu L."/>
            <person name="Ma J."/>
        </authorList>
    </citation>
    <scope>NUCLEOTIDE SEQUENCE [LARGE SCALE GENOMIC DNA]</scope>
    <source>
        <strain evidence="2 3">JCM 14942</strain>
    </source>
</reference>
<dbReference type="InterPro" id="IPR036412">
    <property type="entry name" value="HAD-like_sf"/>
</dbReference>
<dbReference type="SUPFAM" id="SSF56784">
    <property type="entry name" value="HAD-like"/>
    <property type="match status" value="1"/>
</dbReference>
<name>A0ABN2BFR6_9ACTN</name>
<sequence>MTQPVPMPPPGPGTVRIAVLSDAHLGGRGEAVWHNRLRYDEAPAILASAVRAATAQRAVLLLALGDLADLGDQASLRDVRAALSVFPGPVRVVPGNHDRARDNESFEAEVADPAADLSLAGSTLERHAGFGLCGLTVWSDDGGRTCVGVLPDPSSWPAGLVVLASHYPVLDVTERLAGAGVRDAGTLRNHDAVPPDLTDRPAPTLVLNGHLHARVEHAVGSALQLSVGALVEVPHEVTFVDLTPSSDGESTDVVVRRLSLPPSGESEASTSPVLAPSVSRWEWSDAGWTRLPPAAGGRPVLCLDWNGTVVDDDERAREVSVSVLAELGVDVDRLRTVQDFRRDFTLPLSSFFSRQGVRDHALARAVARWNEGMLAAAPPRLGPGARDLLTWAMRNDVSIHIVSGADPRVVTADLAALLPEVRVTSVVGHAHPKSAVLERLSASGPVVFVGDTAYDVVEGRRAGGFAVGFAADAAKADRLAAAGADAVVTDLAQVAELISARHLAHFA</sequence>
<dbReference type="PANTHER" id="PTHR43434:SF1">
    <property type="entry name" value="PHOSPHOGLYCOLATE PHOSPHATASE"/>
    <property type="match status" value="1"/>
</dbReference>
<accession>A0ABN2BFR6</accession>
<dbReference type="Proteomes" id="UP001500842">
    <property type="component" value="Unassembled WGS sequence"/>
</dbReference>